<reference evidence="1" key="2">
    <citation type="journal article" date="2015" name="Data Brief">
        <title>Shoot transcriptome of the giant reed, Arundo donax.</title>
        <authorList>
            <person name="Barrero R.A."/>
            <person name="Guerrero F.D."/>
            <person name="Moolhuijzen P."/>
            <person name="Goolsby J.A."/>
            <person name="Tidwell J."/>
            <person name="Bellgard S.E."/>
            <person name="Bellgard M.I."/>
        </authorList>
    </citation>
    <scope>NUCLEOTIDE SEQUENCE</scope>
    <source>
        <tissue evidence="1">Shoot tissue taken approximately 20 cm above the soil surface</tissue>
    </source>
</reference>
<protein>
    <submittedName>
        <fullName evidence="1">Uncharacterized protein</fullName>
    </submittedName>
</protein>
<evidence type="ECO:0000313" key="1">
    <source>
        <dbReference type="EMBL" id="JAD15732.1"/>
    </source>
</evidence>
<name>A0A0A8XVK6_ARUDO</name>
<accession>A0A0A8XVK6</accession>
<dbReference type="EMBL" id="GBRH01282163">
    <property type="protein sequence ID" value="JAD15732.1"/>
    <property type="molecule type" value="Transcribed_RNA"/>
</dbReference>
<dbReference type="AlphaFoldDB" id="A0A0A8XVK6"/>
<organism evidence="1">
    <name type="scientific">Arundo donax</name>
    <name type="common">Giant reed</name>
    <name type="synonym">Donax arundinaceus</name>
    <dbReference type="NCBI Taxonomy" id="35708"/>
    <lineage>
        <taxon>Eukaryota</taxon>
        <taxon>Viridiplantae</taxon>
        <taxon>Streptophyta</taxon>
        <taxon>Embryophyta</taxon>
        <taxon>Tracheophyta</taxon>
        <taxon>Spermatophyta</taxon>
        <taxon>Magnoliopsida</taxon>
        <taxon>Liliopsida</taxon>
        <taxon>Poales</taxon>
        <taxon>Poaceae</taxon>
        <taxon>PACMAD clade</taxon>
        <taxon>Arundinoideae</taxon>
        <taxon>Arundineae</taxon>
        <taxon>Arundo</taxon>
    </lineage>
</organism>
<sequence>MGSMHVPCLIIFIILSDDIYQSMSGQSQNVFLLDWNNAGLFTVVFSLWLCLRTHVFHGDKTPSCGVTG</sequence>
<proteinExistence type="predicted"/>
<reference evidence="1" key="1">
    <citation type="submission" date="2014-09" db="EMBL/GenBank/DDBJ databases">
        <authorList>
            <person name="Magalhaes I.L.F."/>
            <person name="Oliveira U."/>
            <person name="Santos F.R."/>
            <person name="Vidigal T.H.D.A."/>
            <person name="Brescovit A.D."/>
            <person name="Santos A.J."/>
        </authorList>
    </citation>
    <scope>NUCLEOTIDE SEQUENCE</scope>
    <source>
        <tissue evidence="1">Shoot tissue taken approximately 20 cm above the soil surface</tissue>
    </source>
</reference>